<feature type="domain" description="HTH luxR-type" evidence="3">
    <location>
        <begin position="133"/>
        <end position="198"/>
    </location>
</feature>
<organism evidence="5 8">
    <name type="scientific">Pseudoalteromonas aurantia</name>
    <dbReference type="NCBI Taxonomy" id="43654"/>
    <lineage>
        <taxon>Bacteria</taxon>
        <taxon>Pseudomonadati</taxon>
        <taxon>Pseudomonadota</taxon>
        <taxon>Gammaproteobacteria</taxon>
        <taxon>Alteromonadales</taxon>
        <taxon>Pseudoalteromonadaceae</taxon>
        <taxon>Pseudoalteromonas</taxon>
    </lineage>
</organism>
<dbReference type="SUPFAM" id="SSF46894">
    <property type="entry name" value="C-terminal effector domain of the bipartite response regulators"/>
    <property type="match status" value="1"/>
</dbReference>
<evidence type="ECO:0000256" key="1">
    <source>
        <dbReference type="ARBA" id="ARBA00023125"/>
    </source>
</evidence>
<dbReference type="EMBL" id="PNBW01000151">
    <property type="protein sequence ID" value="TMO69914.1"/>
    <property type="molecule type" value="Genomic_DNA"/>
</dbReference>
<evidence type="ECO:0000256" key="2">
    <source>
        <dbReference type="PROSITE-ProRule" id="PRU00169"/>
    </source>
</evidence>
<reference evidence="5" key="3">
    <citation type="submission" date="2019-09" db="EMBL/GenBank/DDBJ databases">
        <title>Co-occurence of chitin degradation, pigmentation and bioactivity in marine Pseudoalteromonas.</title>
        <authorList>
            <person name="Sonnenschein E.C."/>
            <person name="Bech P.K."/>
        </authorList>
    </citation>
    <scope>NUCLEOTIDE SEQUENCE</scope>
    <source>
        <strain evidence="5">S3790</strain>
    </source>
</reference>
<gene>
    <name evidence="5" type="ORF">CWC19_19970</name>
    <name evidence="6" type="ORF">CWC20_20195</name>
</gene>
<dbReference type="InterPro" id="IPR011006">
    <property type="entry name" value="CheY-like_superfamily"/>
</dbReference>
<dbReference type="Proteomes" id="UP000307217">
    <property type="component" value="Unassembled WGS sequence"/>
</dbReference>
<dbReference type="PANTHER" id="PTHR43214">
    <property type="entry name" value="TWO-COMPONENT RESPONSE REGULATOR"/>
    <property type="match status" value="1"/>
</dbReference>
<comment type="caution">
    <text evidence="5">The sequence shown here is derived from an EMBL/GenBank/DDBJ whole genome shotgun (WGS) entry which is preliminary data.</text>
</comment>
<reference evidence="7 8" key="2">
    <citation type="submission" date="2019-06" db="EMBL/GenBank/DDBJ databases">
        <title>Co-occurence of chitin degradation, pigmentation and bioactivity in marine Pseudoalteromonas.</title>
        <authorList>
            <person name="Sonnenschein E.C."/>
            <person name="Bech P.K."/>
        </authorList>
    </citation>
    <scope>NUCLEOTIDE SEQUENCE [LARGE SCALE GENOMIC DNA]</scope>
    <source>
        <strain evidence="8">S3790</strain>
        <strain evidence="6 7">S3895</strain>
    </source>
</reference>
<dbReference type="SMART" id="SM00421">
    <property type="entry name" value="HTH_LUXR"/>
    <property type="match status" value="1"/>
</dbReference>
<proteinExistence type="predicted"/>
<dbReference type="InterPro" id="IPR001789">
    <property type="entry name" value="Sig_transdc_resp-reg_receiver"/>
</dbReference>
<dbReference type="AlphaFoldDB" id="A0A5S3UXY4"/>
<dbReference type="GO" id="GO:0003677">
    <property type="term" value="F:DNA binding"/>
    <property type="evidence" value="ECO:0007669"/>
    <property type="project" value="UniProtKB-KW"/>
</dbReference>
<keyword evidence="1 5" id="KW-0238">DNA-binding</keyword>
<dbReference type="EMBL" id="PNBX01000132">
    <property type="protein sequence ID" value="TMO62611.1"/>
    <property type="molecule type" value="Genomic_DNA"/>
</dbReference>
<sequence>MIKVMVVEDQALVRGAISALLSLDHDIEVVAEAADGAEAKQLLQSVSPDIVLTDIEMPNVTGLELLEHVSQVHETCQTVIMTTFSRAGYIRRALSGGARGFVLKEAPSEYLIRTLKQVVCGKKVIDPELALSALDDTDPLTEKERKALRLAGEGYKTAEIAKSLYLSEGTIRNYLSDAIAKLNASNRVDAARIAKQKGWL</sequence>
<dbReference type="PANTHER" id="PTHR43214:SF42">
    <property type="entry name" value="TRANSCRIPTIONAL REGULATORY PROTEIN DESR"/>
    <property type="match status" value="1"/>
</dbReference>
<dbReference type="PROSITE" id="PS50043">
    <property type="entry name" value="HTH_LUXR_2"/>
    <property type="match status" value="1"/>
</dbReference>
<evidence type="ECO:0000313" key="6">
    <source>
        <dbReference type="EMBL" id="TMO69914.1"/>
    </source>
</evidence>
<name>A0A5S3UXY4_9GAMM</name>
<evidence type="ECO:0000259" key="3">
    <source>
        <dbReference type="PROSITE" id="PS50043"/>
    </source>
</evidence>
<dbReference type="InterPro" id="IPR039420">
    <property type="entry name" value="WalR-like"/>
</dbReference>
<dbReference type="SUPFAM" id="SSF52172">
    <property type="entry name" value="CheY-like"/>
    <property type="match status" value="1"/>
</dbReference>
<reference evidence="5 8" key="1">
    <citation type="submission" date="2018-01" db="EMBL/GenBank/DDBJ databases">
        <authorList>
            <person name="Paulsen S."/>
            <person name="Gram L.K."/>
        </authorList>
    </citation>
    <scope>NUCLEOTIDE SEQUENCE [LARGE SCALE GENOMIC DNA]</scope>
    <source>
        <strain evidence="5 8">S3790</strain>
        <strain evidence="6">S3895</strain>
    </source>
</reference>
<feature type="domain" description="Response regulatory" evidence="4">
    <location>
        <begin position="3"/>
        <end position="119"/>
    </location>
</feature>
<dbReference type="Pfam" id="PF00196">
    <property type="entry name" value="GerE"/>
    <property type="match status" value="1"/>
</dbReference>
<dbReference type="OrthoDB" id="9796655at2"/>
<dbReference type="SMART" id="SM00448">
    <property type="entry name" value="REC"/>
    <property type="match status" value="1"/>
</dbReference>
<evidence type="ECO:0000313" key="5">
    <source>
        <dbReference type="EMBL" id="TMO62611.1"/>
    </source>
</evidence>
<evidence type="ECO:0000313" key="8">
    <source>
        <dbReference type="Proteomes" id="UP000307217"/>
    </source>
</evidence>
<feature type="modified residue" description="4-aspartylphosphate" evidence="2">
    <location>
        <position position="54"/>
    </location>
</feature>
<evidence type="ECO:0000313" key="7">
    <source>
        <dbReference type="Proteomes" id="UP000307164"/>
    </source>
</evidence>
<keyword evidence="7" id="KW-1185">Reference proteome</keyword>
<dbReference type="PRINTS" id="PR00038">
    <property type="entry name" value="HTHLUXR"/>
</dbReference>
<dbReference type="PROSITE" id="PS50110">
    <property type="entry name" value="RESPONSE_REGULATORY"/>
    <property type="match status" value="1"/>
</dbReference>
<dbReference type="GO" id="GO:0006355">
    <property type="term" value="P:regulation of DNA-templated transcription"/>
    <property type="evidence" value="ECO:0007669"/>
    <property type="project" value="InterPro"/>
</dbReference>
<dbReference type="InterPro" id="IPR016032">
    <property type="entry name" value="Sig_transdc_resp-reg_C-effctor"/>
</dbReference>
<keyword evidence="2" id="KW-0597">Phosphoprotein</keyword>
<dbReference type="InterPro" id="IPR000792">
    <property type="entry name" value="Tscrpt_reg_LuxR_C"/>
</dbReference>
<accession>A0A5S3UXY4</accession>
<protein>
    <submittedName>
        <fullName evidence="5">DNA-binding response regulator</fullName>
    </submittedName>
</protein>
<dbReference type="Pfam" id="PF00072">
    <property type="entry name" value="Response_reg"/>
    <property type="match status" value="1"/>
</dbReference>
<dbReference type="Proteomes" id="UP000307164">
    <property type="component" value="Unassembled WGS sequence"/>
</dbReference>
<dbReference type="Gene3D" id="3.40.50.2300">
    <property type="match status" value="1"/>
</dbReference>
<dbReference type="GO" id="GO:0000160">
    <property type="term" value="P:phosphorelay signal transduction system"/>
    <property type="evidence" value="ECO:0007669"/>
    <property type="project" value="InterPro"/>
</dbReference>
<dbReference type="CDD" id="cd06170">
    <property type="entry name" value="LuxR_C_like"/>
    <property type="match status" value="1"/>
</dbReference>
<dbReference type="RefSeq" id="WP_138593652.1">
    <property type="nucleotide sequence ID" value="NZ_PNBW01000151.1"/>
</dbReference>
<evidence type="ECO:0000259" key="4">
    <source>
        <dbReference type="PROSITE" id="PS50110"/>
    </source>
</evidence>